<dbReference type="PANTHER" id="PTHR33164:SF64">
    <property type="entry name" value="TRANSCRIPTIONAL REGULATOR SLYA"/>
    <property type="match status" value="1"/>
</dbReference>
<dbReference type="SUPFAM" id="SSF46785">
    <property type="entry name" value="Winged helix' DNA-binding domain"/>
    <property type="match status" value="1"/>
</dbReference>
<evidence type="ECO:0000259" key="4">
    <source>
        <dbReference type="PROSITE" id="PS50995"/>
    </source>
</evidence>
<protein>
    <submittedName>
        <fullName evidence="5">DNA-binding transcriptional regulator, MarR family</fullName>
    </submittedName>
</protein>
<sequence length="151" mass="17963">MKAEKILTEQDRYNLLTGNVPLLFNRFLGQQFKLNNINLTREQWSVLVPLWKQQGCSQQSIADFTHRDKPSITRLIDQLEKEGYVERRSHPTDRRQNLIYLTNKGKEIEEKVMYIVNNVTERATRGLSENQIMEIKNFFQHIQNNIQNEML</sequence>
<name>A0A1H6IKP6_9FLAO</name>
<organism evidence="5 6">
    <name type="scientific">Epilithonimonas hominis</name>
    <dbReference type="NCBI Taxonomy" id="420404"/>
    <lineage>
        <taxon>Bacteria</taxon>
        <taxon>Pseudomonadati</taxon>
        <taxon>Bacteroidota</taxon>
        <taxon>Flavobacteriia</taxon>
        <taxon>Flavobacteriales</taxon>
        <taxon>Weeksellaceae</taxon>
        <taxon>Chryseobacterium group</taxon>
        <taxon>Epilithonimonas</taxon>
    </lineage>
</organism>
<dbReference type="SMART" id="SM00347">
    <property type="entry name" value="HTH_MARR"/>
    <property type="match status" value="1"/>
</dbReference>
<dbReference type="EMBL" id="FNWX01000007">
    <property type="protein sequence ID" value="SEH49501.1"/>
    <property type="molecule type" value="Genomic_DNA"/>
</dbReference>
<dbReference type="InterPro" id="IPR036390">
    <property type="entry name" value="WH_DNA-bd_sf"/>
</dbReference>
<keyword evidence="6" id="KW-1185">Reference proteome</keyword>
<gene>
    <name evidence="5" type="ORF">SAMN05421793_10749</name>
</gene>
<dbReference type="AlphaFoldDB" id="A0A1H6IKP6"/>
<evidence type="ECO:0000313" key="5">
    <source>
        <dbReference type="EMBL" id="SEH49501.1"/>
    </source>
</evidence>
<evidence type="ECO:0000313" key="6">
    <source>
        <dbReference type="Proteomes" id="UP000198555"/>
    </source>
</evidence>
<dbReference type="InterPro" id="IPR000835">
    <property type="entry name" value="HTH_MarR-typ"/>
</dbReference>
<feature type="domain" description="HTH marR-type" evidence="4">
    <location>
        <begin position="1"/>
        <end position="144"/>
    </location>
</feature>
<dbReference type="InterPro" id="IPR039422">
    <property type="entry name" value="MarR/SlyA-like"/>
</dbReference>
<proteinExistence type="predicted"/>
<dbReference type="GO" id="GO:0003677">
    <property type="term" value="F:DNA binding"/>
    <property type="evidence" value="ECO:0007669"/>
    <property type="project" value="UniProtKB-KW"/>
</dbReference>
<accession>A0A1H6IKP6</accession>
<dbReference type="InterPro" id="IPR036388">
    <property type="entry name" value="WH-like_DNA-bd_sf"/>
</dbReference>
<dbReference type="PRINTS" id="PR00598">
    <property type="entry name" value="HTHMARR"/>
</dbReference>
<dbReference type="STRING" id="420404.SAMN05421793_10749"/>
<evidence type="ECO:0000256" key="2">
    <source>
        <dbReference type="ARBA" id="ARBA00023125"/>
    </source>
</evidence>
<dbReference type="Gene3D" id="1.10.10.10">
    <property type="entry name" value="Winged helix-like DNA-binding domain superfamily/Winged helix DNA-binding domain"/>
    <property type="match status" value="1"/>
</dbReference>
<dbReference type="PROSITE" id="PS01117">
    <property type="entry name" value="HTH_MARR_1"/>
    <property type="match status" value="1"/>
</dbReference>
<dbReference type="Pfam" id="PF01047">
    <property type="entry name" value="MarR"/>
    <property type="match status" value="1"/>
</dbReference>
<dbReference type="GO" id="GO:0003700">
    <property type="term" value="F:DNA-binding transcription factor activity"/>
    <property type="evidence" value="ECO:0007669"/>
    <property type="project" value="InterPro"/>
</dbReference>
<dbReference type="RefSeq" id="WP_089768737.1">
    <property type="nucleotide sequence ID" value="NZ_FNWX01000007.1"/>
</dbReference>
<evidence type="ECO:0000256" key="3">
    <source>
        <dbReference type="ARBA" id="ARBA00023163"/>
    </source>
</evidence>
<keyword evidence="3" id="KW-0804">Transcription</keyword>
<keyword evidence="2 5" id="KW-0238">DNA-binding</keyword>
<dbReference type="PROSITE" id="PS50995">
    <property type="entry name" value="HTH_MARR_2"/>
    <property type="match status" value="1"/>
</dbReference>
<dbReference type="PANTHER" id="PTHR33164">
    <property type="entry name" value="TRANSCRIPTIONAL REGULATOR, MARR FAMILY"/>
    <property type="match status" value="1"/>
</dbReference>
<dbReference type="Proteomes" id="UP000198555">
    <property type="component" value="Unassembled WGS sequence"/>
</dbReference>
<reference evidence="6" key="1">
    <citation type="submission" date="2016-10" db="EMBL/GenBank/DDBJ databases">
        <authorList>
            <person name="Varghese N."/>
            <person name="Submissions S."/>
        </authorList>
    </citation>
    <scope>NUCLEOTIDE SEQUENCE [LARGE SCALE GENOMIC DNA]</scope>
    <source>
        <strain evidence="6">DSM 19326</strain>
    </source>
</reference>
<evidence type="ECO:0000256" key="1">
    <source>
        <dbReference type="ARBA" id="ARBA00023015"/>
    </source>
</evidence>
<keyword evidence="1" id="KW-0805">Transcription regulation</keyword>
<dbReference type="GeneID" id="78302104"/>
<dbReference type="GO" id="GO:0006950">
    <property type="term" value="P:response to stress"/>
    <property type="evidence" value="ECO:0007669"/>
    <property type="project" value="TreeGrafter"/>
</dbReference>
<dbReference type="InterPro" id="IPR023187">
    <property type="entry name" value="Tscrpt_reg_MarR-type_CS"/>
</dbReference>